<dbReference type="AlphaFoldDB" id="A0A8J2LFG7"/>
<keyword evidence="2" id="KW-1133">Transmembrane helix</keyword>
<dbReference type="EMBL" id="CAJVCH010557500">
    <property type="protein sequence ID" value="CAG7830771.1"/>
    <property type="molecule type" value="Genomic_DNA"/>
</dbReference>
<feature type="region of interest" description="Disordered" evidence="1">
    <location>
        <begin position="1"/>
        <end position="30"/>
    </location>
</feature>
<sequence>RVVRKAFAGPVGRGPRQHEGGAWRHGGGGGPVALGSRVVRDASGAETIVGEVFGEGGGGGFGRVGRVGSRLIGREISEEGGVRYGEGGGGGRGIAVDVTSTSQEAHKLNAPHYGHFPGYKFRRGFSVPFRLSIEVSRFTTFHSFWFNIKSQTGEVPVIRMNLLSVILALLAIIVGSVNAVKLIPGRIQPPRVQIENVRYARSPVGIDHARSLGQFPGSQSVRLVRKALADSGDGQHGIEFEHRGGDNVPDTLGRGLVSGVPGGEAIGGAGGVKLLDVLREGQGGGGRGRGGGRGGGRGREITDGLLGKGSVLDGTVL</sequence>
<protein>
    <submittedName>
        <fullName evidence="3">Uncharacterized protein</fullName>
    </submittedName>
</protein>
<feature type="region of interest" description="Disordered" evidence="1">
    <location>
        <begin position="280"/>
        <end position="304"/>
    </location>
</feature>
<evidence type="ECO:0000313" key="4">
    <source>
        <dbReference type="Proteomes" id="UP000708208"/>
    </source>
</evidence>
<keyword evidence="4" id="KW-1185">Reference proteome</keyword>
<keyword evidence="2" id="KW-0812">Transmembrane</keyword>
<comment type="caution">
    <text evidence="3">The sequence shown here is derived from an EMBL/GenBank/DDBJ whole genome shotgun (WGS) entry which is preliminary data.</text>
</comment>
<name>A0A8J2LFG7_9HEXA</name>
<feature type="compositionally biased region" description="Gly residues" evidence="1">
    <location>
        <begin position="281"/>
        <end position="295"/>
    </location>
</feature>
<accession>A0A8J2LFG7</accession>
<organism evidence="3 4">
    <name type="scientific">Allacma fusca</name>
    <dbReference type="NCBI Taxonomy" id="39272"/>
    <lineage>
        <taxon>Eukaryota</taxon>
        <taxon>Metazoa</taxon>
        <taxon>Ecdysozoa</taxon>
        <taxon>Arthropoda</taxon>
        <taxon>Hexapoda</taxon>
        <taxon>Collembola</taxon>
        <taxon>Symphypleona</taxon>
        <taxon>Sminthuridae</taxon>
        <taxon>Allacma</taxon>
    </lineage>
</organism>
<evidence type="ECO:0000256" key="2">
    <source>
        <dbReference type="SAM" id="Phobius"/>
    </source>
</evidence>
<proteinExistence type="predicted"/>
<dbReference type="Proteomes" id="UP000708208">
    <property type="component" value="Unassembled WGS sequence"/>
</dbReference>
<feature type="non-terminal residue" evidence="3">
    <location>
        <position position="1"/>
    </location>
</feature>
<evidence type="ECO:0000313" key="3">
    <source>
        <dbReference type="EMBL" id="CAG7830771.1"/>
    </source>
</evidence>
<gene>
    <name evidence="3" type="ORF">AFUS01_LOCUS40553</name>
</gene>
<evidence type="ECO:0000256" key="1">
    <source>
        <dbReference type="SAM" id="MobiDB-lite"/>
    </source>
</evidence>
<keyword evidence="2" id="KW-0472">Membrane</keyword>
<reference evidence="3" key="1">
    <citation type="submission" date="2021-06" db="EMBL/GenBank/DDBJ databases">
        <authorList>
            <person name="Hodson N. C."/>
            <person name="Mongue J. A."/>
            <person name="Jaron S. K."/>
        </authorList>
    </citation>
    <scope>NUCLEOTIDE SEQUENCE</scope>
</reference>
<feature type="transmembrane region" description="Helical" evidence="2">
    <location>
        <begin position="162"/>
        <end position="183"/>
    </location>
</feature>